<dbReference type="AlphaFoldDB" id="A0A1U8JIN2"/>
<feature type="region of interest" description="Disordered" evidence="1">
    <location>
        <begin position="237"/>
        <end position="259"/>
    </location>
</feature>
<name>A0A1U8JIN2_GOSHI</name>
<dbReference type="KEGG" id="ghi:107907330"/>
<evidence type="ECO:0000313" key="3">
    <source>
        <dbReference type="RefSeq" id="XP_016690162.1"/>
    </source>
</evidence>
<organism evidence="2 3">
    <name type="scientific">Gossypium hirsutum</name>
    <name type="common">Upland cotton</name>
    <name type="synonym">Gossypium mexicanum</name>
    <dbReference type="NCBI Taxonomy" id="3635"/>
    <lineage>
        <taxon>Eukaryota</taxon>
        <taxon>Viridiplantae</taxon>
        <taxon>Streptophyta</taxon>
        <taxon>Embryophyta</taxon>
        <taxon>Tracheophyta</taxon>
        <taxon>Spermatophyta</taxon>
        <taxon>Magnoliopsida</taxon>
        <taxon>eudicotyledons</taxon>
        <taxon>Gunneridae</taxon>
        <taxon>Pentapetalae</taxon>
        <taxon>rosids</taxon>
        <taxon>malvids</taxon>
        <taxon>Malvales</taxon>
        <taxon>Malvaceae</taxon>
        <taxon>Malvoideae</taxon>
        <taxon>Gossypium</taxon>
    </lineage>
</organism>
<accession>A0A1U8JIN2</accession>
<dbReference type="PaxDb" id="3635-A0A1U8JIN2"/>
<protein>
    <submittedName>
        <fullName evidence="3">Uncharacterized protein</fullName>
    </submittedName>
</protein>
<dbReference type="InterPro" id="IPR053098">
    <property type="entry name" value="Petuviruses_polyprotein"/>
</dbReference>
<dbReference type="RefSeq" id="XP_016690162.1">
    <property type="nucleotide sequence ID" value="XM_016834673.1"/>
</dbReference>
<dbReference type="OrthoDB" id="998565at2759"/>
<evidence type="ECO:0000256" key="1">
    <source>
        <dbReference type="SAM" id="MobiDB-lite"/>
    </source>
</evidence>
<dbReference type="Proteomes" id="UP000818029">
    <property type="component" value="Chromosome D08"/>
</dbReference>
<feature type="compositionally biased region" description="Basic and acidic residues" evidence="1">
    <location>
        <begin position="250"/>
        <end position="259"/>
    </location>
</feature>
<proteinExistence type="predicted"/>
<dbReference type="PANTHER" id="PTHR48435:SF1">
    <property type="entry name" value="POLYPROTEIN"/>
    <property type="match status" value="1"/>
</dbReference>
<dbReference type="GeneID" id="107907330"/>
<dbReference type="PANTHER" id="PTHR48435">
    <property type="entry name" value="POLYPROTEIN"/>
    <property type="match status" value="1"/>
</dbReference>
<sequence length="259" mass="30381">MVESAITTTLHYQIVYRVQDHAFKLLHHGSEDSLIIFVNTKEEPHCVHVAKQIPKQELLKLLPEKWVTNYEQIHQHDHDQPIKSTKIQIITKSDGTSEVRFDHSHLRPQFTPPIFPTQLMMQPFQPRSPRPKSTLIESFQTDGKPLYYFKDPITRHCPWDLMCSCELCHELSFDKWVAGMYNEAYKPHKKKSHRKSTQSEFYKRWINGDPNIGHLGEDNGKFVYLVDYSINKLKKSPEVEHQSSSLLLPPKKDPQDQQK</sequence>
<reference evidence="2" key="1">
    <citation type="journal article" date="2020" name="Nat. Genet.">
        <title>Genomic diversifications of five Gossypium allopolyploid species and their impact on cotton improvement.</title>
        <authorList>
            <person name="Chen Z.J."/>
            <person name="Sreedasyam A."/>
            <person name="Ando A."/>
            <person name="Song Q."/>
            <person name="De Santiago L.M."/>
            <person name="Hulse-Kemp A.M."/>
            <person name="Ding M."/>
            <person name="Ye W."/>
            <person name="Kirkbride R.C."/>
            <person name="Jenkins J."/>
            <person name="Plott C."/>
            <person name="Lovell J."/>
            <person name="Lin Y.M."/>
            <person name="Vaughn R."/>
            <person name="Liu B."/>
            <person name="Simpson S."/>
            <person name="Scheffler B.E."/>
            <person name="Wen L."/>
            <person name="Saski C.A."/>
            <person name="Grover C.E."/>
            <person name="Hu G."/>
            <person name="Conover J.L."/>
            <person name="Carlson J.W."/>
            <person name="Shu S."/>
            <person name="Boston L.B."/>
            <person name="Williams M."/>
            <person name="Peterson D.G."/>
            <person name="McGee K."/>
            <person name="Jones D.C."/>
            <person name="Wendel J.F."/>
            <person name="Stelly D.M."/>
            <person name="Grimwood J."/>
            <person name="Schmutz J."/>
        </authorList>
    </citation>
    <scope>NUCLEOTIDE SEQUENCE [LARGE SCALE GENOMIC DNA]</scope>
    <source>
        <strain evidence="2">cv. TM-1</strain>
    </source>
</reference>
<gene>
    <name evidence="3" type="primary">LOC107907330</name>
</gene>
<reference evidence="3" key="2">
    <citation type="submission" date="2025-08" db="UniProtKB">
        <authorList>
            <consortium name="RefSeq"/>
        </authorList>
    </citation>
    <scope>IDENTIFICATION</scope>
</reference>
<evidence type="ECO:0000313" key="2">
    <source>
        <dbReference type="Proteomes" id="UP000818029"/>
    </source>
</evidence>
<keyword evidence="2" id="KW-1185">Reference proteome</keyword>